<gene>
    <name evidence="2" type="ORF">MPEBLZ_04147</name>
</gene>
<protein>
    <submittedName>
        <fullName evidence="2">Uncharacterized protein</fullName>
    </submittedName>
</protein>
<evidence type="ECO:0000256" key="1">
    <source>
        <dbReference type="SAM" id="MobiDB-lite"/>
    </source>
</evidence>
<feature type="region of interest" description="Disordered" evidence="1">
    <location>
        <begin position="1"/>
        <end position="40"/>
    </location>
</feature>
<proteinExistence type="predicted"/>
<organism evidence="2 3">
    <name type="scientific">Candidatus Methanoperedens nitratireducens</name>
    <dbReference type="NCBI Taxonomy" id="1392998"/>
    <lineage>
        <taxon>Archaea</taxon>
        <taxon>Methanobacteriati</taxon>
        <taxon>Methanobacteriota</taxon>
        <taxon>Stenosarchaea group</taxon>
        <taxon>Methanomicrobia</taxon>
        <taxon>Methanosarcinales</taxon>
        <taxon>ANME-2 cluster</taxon>
        <taxon>Candidatus Methanoperedentaceae</taxon>
        <taxon>Candidatus Methanoperedens</taxon>
    </lineage>
</organism>
<evidence type="ECO:0000313" key="2">
    <source>
        <dbReference type="EMBL" id="KPQ41303.1"/>
    </source>
</evidence>
<dbReference type="Proteomes" id="UP000050360">
    <property type="component" value="Unassembled WGS sequence"/>
</dbReference>
<sequence length="40" mass="4796">MKHAVTKEVRKDSSLTDEQRKHFEDSLKHNNDLMKRLAQM</sequence>
<accession>A0A0P8A064</accession>
<reference evidence="2 3" key="1">
    <citation type="submission" date="2015-09" db="EMBL/GenBank/DDBJ databases">
        <title>A metagenomics-based metabolic model of nitrate-dependent anaerobic oxidation of methane by Methanoperedens-like archaea.</title>
        <authorList>
            <person name="Arshad A."/>
            <person name="Speth D.R."/>
            <person name="De Graaf R.M."/>
            <person name="Op Den Camp H.J."/>
            <person name="Jetten M.S."/>
            <person name="Welte C.U."/>
        </authorList>
    </citation>
    <scope>NUCLEOTIDE SEQUENCE [LARGE SCALE GENOMIC DNA]</scope>
</reference>
<dbReference type="EMBL" id="LKCM01000381">
    <property type="protein sequence ID" value="KPQ41303.1"/>
    <property type="molecule type" value="Genomic_DNA"/>
</dbReference>
<name>A0A0P8A064_9EURY</name>
<comment type="caution">
    <text evidence="2">The sequence shown here is derived from an EMBL/GenBank/DDBJ whole genome shotgun (WGS) entry which is preliminary data.</text>
</comment>
<dbReference type="AlphaFoldDB" id="A0A0P8A064"/>
<evidence type="ECO:0000313" key="3">
    <source>
        <dbReference type="Proteomes" id="UP000050360"/>
    </source>
</evidence>